<keyword evidence="3 6" id="KW-1133">Transmembrane helix</keyword>
<feature type="domain" description="TLC" evidence="7">
    <location>
        <begin position="172"/>
        <end position="407"/>
    </location>
</feature>
<dbReference type="SMART" id="SM00724">
    <property type="entry name" value="TLC"/>
    <property type="match status" value="1"/>
</dbReference>
<feature type="transmembrane region" description="Helical" evidence="6">
    <location>
        <begin position="222"/>
        <end position="244"/>
    </location>
</feature>
<reference evidence="8 9" key="1">
    <citation type="journal article" date="2018" name="BMC Genomics">
        <title>The genome of Naegleria lovaniensis, the basis for a comparative approach to unravel pathogenicity factors of the human pathogenic amoeba N. fowleri.</title>
        <authorList>
            <person name="Liechti N."/>
            <person name="Schurch N."/>
            <person name="Bruggmann R."/>
            <person name="Wittwer M."/>
        </authorList>
    </citation>
    <scope>NUCLEOTIDE SEQUENCE [LARGE SCALE GENOMIC DNA]</scope>
    <source>
        <strain evidence="8 9">ATCC 30569</strain>
    </source>
</reference>
<dbReference type="GO" id="GO:0046513">
    <property type="term" value="P:ceramide biosynthetic process"/>
    <property type="evidence" value="ECO:0007669"/>
    <property type="project" value="InterPro"/>
</dbReference>
<dbReference type="PROSITE" id="PS50922">
    <property type="entry name" value="TLC"/>
    <property type="match status" value="1"/>
</dbReference>
<evidence type="ECO:0000256" key="4">
    <source>
        <dbReference type="ARBA" id="ARBA00023136"/>
    </source>
</evidence>
<proteinExistence type="predicted"/>
<feature type="transmembrane region" description="Helical" evidence="6">
    <location>
        <begin position="178"/>
        <end position="202"/>
    </location>
</feature>
<dbReference type="GO" id="GO:0005783">
    <property type="term" value="C:endoplasmic reticulum"/>
    <property type="evidence" value="ECO:0007669"/>
    <property type="project" value="TreeGrafter"/>
</dbReference>
<dbReference type="PANTHER" id="PTHR12560:SF0">
    <property type="entry name" value="LD18904P"/>
    <property type="match status" value="1"/>
</dbReference>
<sequence>MESSADNQFMITSTTTANQGLQDLLNLSSSYEASSSWPSPSADASSSFLTPNETKHAIFYHIIDHVFGIQGSNNNHSYSYSRWNQNITRGPPHSFPLILGSEEATPLSWRRIGWTLEDSCIVLFAALVLFLLRFALNKSSLKNFLCQYLSASSLARLKTSANPETFMKKLQQRVMENVWFSLYYSASAIFGIIILYDAPWFWDLSHLVMGYPEEQTGYEISSFARLYLLLGAAFYFQALFSLLFIDERMKDFVEMLIHHIVTIVLIVWCVISYYHRIGTLVLLLHDVVDVFLYIAKTLNHLKFERTCETVFVGFVLSFFVLRLIYLPYLIIHSLFYTFNSWDYPQRYYVFRYVTNVHDYFEISSYGACCLKYCVSSFWSLIALLVVLVLLHIFWFSLVTKMIVNIVSGKGKQDIRENDD</sequence>
<dbReference type="GO" id="GO:0016020">
    <property type="term" value="C:membrane"/>
    <property type="evidence" value="ECO:0007669"/>
    <property type="project" value="UniProtKB-SubCell"/>
</dbReference>
<dbReference type="InterPro" id="IPR016439">
    <property type="entry name" value="Lag1/Lac1-like"/>
</dbReference>
<evidence type="ECO:0000313" key="9">
    <source>
        <dbReference type="Proteomes" id="UP000816034"/>
    </source>
</evidence>
<name>A0AA88KNM2_NAELO</name>
<keyword evidence="4 5" id="KW-0472">Membrane</keyword>
<keyword evidence="2 5" id="KW-0812">Transmembrane</keyword>
<dbReference type="Pfam" id="PF03798">
    <property type="entry name" value="TRAM_LAG1_CLN8"/>
    <property type="match status" value="1"/>
</dbReference>
<evidence type="ECO:0000256" key="1">
    <source>
        <dbReference type="ARBA" id="ARBA00004141"/>
    </source>
</evidence>
<evidence type="ECO:0000313" key="8">
    <source>
        <dbReference type="EMBL" id="KAG2382746.1"/>
    </source>
</evidence>
<protein>
    <recommendedName>
        <fullName evidence="7">TLC domain-containing protein</fullName>
    </recommendedName>
</protein>
<dbReference type="Proteomes" id="UP000816034">
    <property type="component" value="Unassembled WGS sequence"/>
</dbReference>
<dbReference type="GO" id="GO:0050291">
    <property type="term" value="F:sphingosine N-acyltransferase activity"/>
    <property type="evidence" value="ECO:0007669"/>
    <property type="project" value="InterPro"/>
</dbReference>
<gene>
    <name evidence="8" type="ORF">C9374_005326</name>
</gene>
<feature type="transmembrane region" description="Helical" evidence="6">
    <location>
        <begin position="380"/>
        <end position="403"/>
    </location>
</feature>
<dbReference type="EMBL" id="PYSW02000023">
    <property type="protein sequence ID" value="KAG2382746.1"/>
    <property type="molecule type" value="Genomic_DNA"/>
</dbReference>
<accession>A0AA88KNM2</accession>
<dbReference type="AlphaFoldDB" id="A0AA88KNM2"/>
<feature type="transmembrane region" description="Helical" evidence="6">
    <location>
        <begin position="310"/>
        <end position="331"/>
    </location>
</feature>
<dbReference type="RefSeq" id="XP_044548425.1">
    <property type="nucleotide sequence ID" value="XM_044695064.1"/>
</dbReference>
<feature type="transmembrane region" description="Helical" evidence="6">
    <location>
        <begin position="280"/>
        <end position="298"/>
    </location>
</feature>
<organism evidence="8 9">
    <name type="scientific">Naegleria lovaniensis</name>
    <name type="common">Amoeba</name>
    <dbReference type="NCBI Taxonomy" id="51637"/>
    <lineage>
        <taxon>Eukaryota</taxon>
        <taxon>Discoba</taxon>
        <taxon>Heterolobosea</taxon>
        <taxon>Tetramitia</taxon>
        <taxon>Eutetramitia</taxon>
        <taxon>Vahlkampfiidae</taxon>
        <taxon>Naegleria</taxon>
    </lineage>
</organism>
<feature type="transmembrane region" description="Helical" evidence="6">
    <location>
        <begin position="112"/>
        <end position="132"/>
    </location>
</feature>
<comment type="subcellular location">
    <subcellularLocation>
        <location evidence="1">Membrane</location>
        <topology evidence="1">Multi-pass membrane protein</topology>
    </subcellularLocation>
</comment>
<keyword evidence="9" id="KW-1185">Reference proteome</keyword>
<evidence type="ECO:0000256" key="3">
    <source>
        <dbReference type="ARBA" id="ARBA00022989"/>
    </source>
</evidence>
<dbReference type="GeneID" id="68097781"/>
<evidence type="ECO:0000256" key="6">
    <source>
        <dbReference type="SAM" id="Phobius"/>
    </source>
</evidence>
<evidence type="ECO:0000256" key="2">
    <source>
        <dbReference type="ARBA" id="ARBA00022692"/>
    </source>
</evidence>
<feature type="transmembrane region" description="Helical" evidence="6">
    <location>
        <begin position="256"/>
        <end position="274"/>
    </location>
</feature>
<dbReference type="InterPro" id="IPR006634">
    <property type="entry name" value="TLC-dom"/>
</dbReference>
<evidence type="ECO:0000259" key="7">
    <source>
        <dbReference type="PROSITE" id="PS50922"/>
    </source>
</evidence>
<comment type="caution">
    <text evidence="8">The sequence shown here is derived from an EMBL/GenBank/DDBJ whole genome shotgun (WGS) entry which is preliminary data.</text>
</comment>
<dbReference type="PANTHER" id="PTHR12560">
    <property type="entry name" value="LONGEVITY ASSURANCE FACTOR 1 LAG1"/>
    <property type="match status" value="1"/>
</dbReference>
<evidence type="ECO:0000256" key="5">
    <source>
        <dbReference type="PROSITE-ProRule" id="PRU00205"/>
    </source>
</evidence>